<dbReference type="InterPro" id="IPR036390">
    <property type="entry name" value="WH_DNA-bd_sf"/>
</dbReference>
<dbReference type="InterPro" id="IPR036388">
    <property type="entry name" value="WH-like_DNA-bd_sf"/>
</dbReference>
<proteinExistence type="inferred from homology"/>
<dbReference type="Proteomes" id="UP001521209">
    <property type="component" value="Unassembled WGS sequence"/>
</dbReference>
<dbReference type="Gene3D" id="3.40.190.290">
    <property type="match status" value="1"/>
</dbReference>
<name>A0ABS9DWA4_9PROT</name>
<evidence type="ECO:0000256" key="1">
    <source>
        <dbReference type="ARBA" id="ARBA00009437"/>
    </source>
</evidence>
<feature type="domain" description="HTH lysR-type" evidence="5">
    <location>
        <begin position="10"/>
        <end position="61"/>
    </location>
</feature>
<evidence type="ECO:0000313" key="7">
    <source>
        <dbReference type="Proteomes" id="UP001521209"/>
    </source>
</evidence>
<evidence type="ECO:0000256" key="2">
    <source>
        <dbReference type="ARBA" id="ARBA00023015"/>
    </source>
</evidence>
<evidence type="ECO:0000259" key="5">
    <source>
        <dbReference type="PROSITE" id="PS50931"/>
    </source>
</evidence>
<dbReference type="RefSeq" id="WP_235704240.1">
    <property type="nucleotide sequence ID" value="NZ_JAKGBZ010000016.1"/>
</dbReference>
<comment type="caution">
    <text evidence="6">The sequence shown here is derived from an EMBL/GenBank/DDBJ whole genome shotgun (WGS) entry which is preliminary data.</text>
</comment>
<sequence>MTGPGWHLYRSFLAVMRVGSLSGAARTLRIAQPTLGRHVNQLEHTLGSPLFTRSPQGLTPTDLALALLPEAEAMESASHALSRVASGAMASDAGIVRITASEIVGAEILPAILAGLRMTHPRLAFELVLSNRTEDLLRRDADIAVRMVRPVQEALVAKSVGRIKLGLYARRDYLDRNGTPANFEELERHALIGFDRQTLSARSLGDLPSWAVRENFALRTDSDLAQLAAIRAGYGIGVCQVPIAKRDPALIRVLAGAFEVWLDTWIVMHENLRASRRVRLVFDHLGQELQRLIVSAHGRR</sequence>
<dbReference type="SUPFAM" id="SSF53850">
    <property type="entry name" value="Periplasmic binding protein-like II"/>
    <property type="match status" value="1"/>
</dbReference>
<evidence type="ECO:0000313" key="6">
    <source>
        <dbReference type="EMBL" id="MCF3947008.1"/>
    </source>
</evidence>
<evidence type="ECO:0000256" key="4">
    <source>
        <dbReference type="ARBA" id="ARBA00023163"/>
    </source>
</evidence>
<reference evidence="6 7" key="1">
    <citation type="submission" date="2022-01" db="EMBL/GenBank/DDBJ databases">
        <authorList>
            <person name="Won M."/>
            <person name="Kim S.-J."/>
            <person name="Kwon S.-W."/>
        </authorList>
    </citation>
    <scope>NUCLEOTIDE SEQUENCE [LARGE SCALE GENOMIC DNA]</scope>
    <source>
        <strain evidence="6 7">KCTC 23505</strain>
    </source>
</reference>
<protein>
    <submittedName>
        <fullName evidence="6">LysR family transcriptional regulator</fullName>
    </submittedName>
</protein>
<dbReference type="Pfam" id="PF00126">
    <property type="entry name" value="HTH_1"/>
    <property type="match status" value="1"/>
</dbReference>
<dbReference type="InterPro" id="IPR058163">
    <property type="entry name" value="LysR-type_TF_proteobact-type"/>
</dbReference>
<organism evidence="6 7">
    <name type="scientific">Acidiphilium iwatense</name>
    <dbReference type="NCBI Taxonomy" id="768198"/>
    <lineage>
        <taxon>Bacteria</taxon>
        <taxon>Pseudomonadati</taxon>
        <taxon>Pseudomonadota</taxon>
        <taxon>Alphaproteobacteria</taxon>
        <taxon>Acetobacterales</taxon>
        <taxon>Acidocellaceae</taxon>
        <taxon>Acidiphilium</taxon>
    </lineage>
</organism>
<dbReference type="PRINTS" id="PR00039">
    <property type="entry name" value="HTHLYSR"/>
</dbReference>
<keyword evidence="4" id="KW-0804">Transcription</keyword>
<gene>
    <name evidence="6" type="ORF">L2A60_09985</name>
</gene>
<dbReference type="EMBL" id="JAKGBZ010000016">
    <property type="protein sequence ID" value="MCF3947008.1"/>
    <property type="molecule type" value="Genomic_DNA"/>
</dbReference>
<dbReference type="SUPFAM" id="SSF46785">
    <property type="entry name" value="Winged helix' DNA-binding domain"/>
    <property type="match status" value="1"/>
</dbReference>
<dbReference type="PANTHER" id="PTHR30537:SF3">
    <property type="entry name" value="TRANSCRIPTIONAL REGULATORY PROTEIN"/>
    <property type="match status" value="1"/>
</dbReference>
<dbReference type="Gene3D" id="1.10.10.10">
    <property type="entry name" value="Winged helix-like DNA-binding domain superfamily/Winged helix DNA-binding domain"/>
    <property type="match status" value="1"/>
</dbReference>
<accession>A0ABS9DWA4</accession>
<evidence type="ECO:0000256" key="3">
    <source>
        <dbReference type="ARBA" id="ARBA00023125"/>
    </source>
</evidence>
<dbReference type="Pfam" id="PF03466">
    <property type="entry name" value="LysR_substrate"/>
    <property type="match status" value="1"/>
</dbReference>
<keyword evidence="7" id="KW-1185">Reference proteome</keyword>
<dbReference type="PANTHER" id="PTHR30537">
    <property type="entry name" value="HTH-TYPE TRANSCRIPTIONAL REGULATOR"/>
    <property type="match status" value="1"/>
</dbReference>
<comment type="similarity">
    <text evidence="1">Belongs to the LysR transcriptional regulatory family.</text>
</comment>
<keyword evidence="2" id="KW-0805">Transcription regulation</keyword>
<keyword evidence="3" id="KW-0238">DNA-binding</keyword>
<dbReference type="InterPro" id="IPR005119">
    <property type="entry name" value="LysR_subst-bd"/>
</dbReference>
<dbReference type="PROSITE" id="PS50931">
    <property type="entry name" value="HTH_LYSR"/>
    <property type="match status" value="1"/>
</dbReference>
<dbReference type="InterPro" id="IPR000847">
    <property type="entry name" value="LysR_HTH_N"/>
</dbReference>